<accession>A0ABR1KEG2</accession>
<dbReference type="InterPro" id="IPR027417">
    <property type="entry name" value="P-loop_NTPase"/>
</dbReference>
<dbReference type="SUPFAM" id="SSF52540">
    <property type="entry name" value="P-loop containing nucleoside triphosphate hydrolases"/>
    <property type="match status" value="1"/>
</dbReference>
<dbReference type="Gene3D" id="1.25.40.10">
    <property type="entry name" value="Tetratricopeptide repeat domain"/>
    <property type="match status" value="2"/>
</dbReference>
<proteinExistence type="predicted"/>
<evidence type="ECO:0000256" key="1">
    <source>
        <dbReference type="PROSITE-ProRule" id="PRU00339"/>
    </source>
</evidence>
<dbReference type="Gene3D" id="3.40.50.300">
    <property type="entry name" value="P-loop containing nucleotide triphosphate hydrolases"/>
    <property type="match status" value="1"/>
</dbReference>
<dbReference type="InterPro" id="IPR011990">
    <property type="entry name" value="TPR-like_helical_dom_sf"/>
</dbReference>
<dbReference type="EMBL" id="JBBPHU010000010">
    <property type="protein sequence ID" value="KAK7512835.1"/>
    <property type="molecule type" value="Genomic_DNA"/>
</dbReference>
<dbReference type="InterPro" id="IPR053137">
    <property type="entry name" value="NLR-like"/>
</dbReference>
<evidence type="ECO:0000313" key="6">
    <source>
        <dbReference type="Proteomes" id="UP001363622"/>
    </source>
</evidence>
<protein>
    <recommendedName>
        <fullName evidence="4">NB-ARC domain-containing protein</fullName>
    </recommendedName>
</protein>
<dbReference type="Pfam" id="PF13424">
    <property type="entry name" value="TPR_12"/>
    <property type="match status" value="1"/>
</dbReference>
<dbReference type="PANTHER" id="PTHR46082:SF6">
    <property type="entry name" value="AAA+ ATPASE DOMAIN-CONTAINING PROTEIN-RELATED"/>
    <property type="match status" value="1"/>
</dbReference>
<evidence type="ECO:0000313" key="5">
    <source>
        <dbReference type="EMBL" id="KAK7512835.1"/>
    </source>
</evidence>
<dbReference type="Proteomes" id="UP001363622">
    <property type="component" value="Unassembled WGS sequence"/>
</dbReference>
<dbReference type="SMART" id="SM00028">
    <property type="entry name" value="TPR"/>
    <property type="match status" value="4"/>
</dbReference>
<dbReference type="PANTHER" id="PTHR46082">
    <property type="entry name" value="ATP/GTP-BINDING PROTEIN-RELATED"/>
    <property type="match status" value="1"/>
</dbReference>
<feature type="region of interest" description="Disordered" evidence="2">
    <location>
        <begin position="954"/>
        <end position="974"/>
    </location>
</feature>
<keyword evidence="3" id="KW-0472">Membrane</keyword>
<dbReference type="Pfam" id="PF00931">
    <property type="entry name" value="NB-ARC"/>
    <property type="match status" value="1"/>
</dbReference>
<feature type="domain" description="NB-ARC" evidence="4">
    <location>
        <begin position="13"/>
        <end position="185"/>
    </location>
</feature>
<evidence type="ECO:0000256" key="3">
    <source>
        <dbReference type="SAM" id="Phobius"/>
    </source>
</evidence>
<comment type="caution">
    <text evidence="5">The sequence shown here is derived from an EMBL/GenBank/DDBJ whole genome shotgun (WGS) entry which is preliminary data.</text>
</comment>
<dbReference type="PROSITE" id="PS50005">
    <property type="entry name" value="TPR"/>
    <property type="match status" value="1"/>
</dbReference>
<organism evidence="5 6">
    <name type="scientific">Phyllosticta citriasiana</name>
    <dbReference type="NCBI Taxonomy" id="595635"/>
    <lineage>
        <taxon>Eukaryota</taxon>
        <taxon>Fungi</taxon>
        <taxon>Dikarya</taxon>
        <taxon>Ascomycota</taxon>
        <taxon>Pezizomycotina</taxon>
        <taxon>Dothideomycetes</taxon>
        <taxon>Dothideomycetes incertae sedis</taxon>
        <taxon>Botryosphaeriales</taxon>
        <taxon>Phyllostictaceae</taxon>
        <taxon>Phyllosticta</taxon>
    </lineage>
</organism>
<dbReference type="InterPro" id="IPR002182">
    <property type="entry name" value="NB-ARC"/>
</dbReference>
<dbReference type="InterPro" id="IPR019734">
    <property type="entry name" value="TPR_rpt"/>
</dbReference>
<keyword evidence="3" id="KW-1133">Transmembrane helix</keyword>
<keyword evidence="6" id="KW-1185">Reference proteome</keyword>
<sequence>MPTTDRFIGRESILKKLDEYLDPKRTSGRKVFLLHGLGGIGKTQLAVKFAREYESRYSAVFWLDGATKSNLRDSFSRIHQRISSHLQSEIEDGTDNKQDKEISEVQRWLCMPGNKHWLIIVDNVDYYQSDSKDSKSYDLEYFLPKAEHGSILITSRLSSAGQRFGDLRVDSVTEKEACDILNVNASSNPRDLPYWKPLINKLEGLPLALALAGSYVGTLGLSVKEYVKLYDSSWSELVNEHELRHDYKERTMLTTWQISVQRASEKDCHVKDLLRIWAVLGHNDIWYELFALQMGGDISISPAYPAWMKEIQESPITFQRMMKILLEFSLIFCSKDRSSYSMHPVVHQWCKGLMNNEQYFTACQTAGTMLVHSPGLYENSAQKLRIRQHALPVTEYWAQNPCTPPAFLYPLGLFLFKDQDFEKAIPLLNRAAESYELRGELVMALDCYDHLDQAYRTLEARDEQKEIYNKACQTYKRILRTQDPRAKDLSTIILAHERMGLIHMGASEFDEAELVYLQMIIDCKSNGKSKSNDDTHRATLFLANLYHTQGENQKAVDLLLSAVNSQSTCDKSRSKVPELYYLLGVCYVCMGKFDDATEFAEKAVKAFEKTYGVSGEQTLLVRQFLGMVYNDARQFDKAAALLGPTHQTYASFFNQPNQVSHRSAFSLGHAYCATNRPAKAAELFRSILRISEKELPSLCTLDTAKAATGLALALSHQGEPYRDVTAYFEWSIGSYKNLEGEKSWRVINVKLELFRWQLSQGCVEIAEELVCYLFRTTFQTLKAERLVLYLACIAADFGNKKQFDLAEKVQALAVQNLAMHHAPTSRVLLDSIRNLDQVKRWKESWTTGQEVRCGLVQYSCHHVRLQETTPKRTGALVELRIQDESRRRQRWRQFLQRLAEALYHGGFFTLVDTIPLLDLRLLDRAFVWLAASYGNCSLSSAERLFLLSDERCSSHDTQPRFDESRSTRYTDQGDSRAENARRFEQGCKQFLKFGLVTVLRCAMLRYLLQSVPLLTQGKPLWLRILFGFFLVLNAFKALNIITRWLIS</sequence>
<evidence type="ECO:0000259" key="4">
    <source>
        <dbReference type="Pfam" id="PF00931"/>
    </source>
</evidence>
<keyword evidence="1" id="KW-0802">TPR repeat</keyword>
<dbReference type="PRINTS" id="PR00364">
    <property type="entry name" value="DISEASERSIST"/>
</dbReference>
<reference evidence="5 6" key="1">
    <citation type="submission" date="2024-04" db="EMBL/GenBank/DDBJ databases">
        <title>Phyllosticta paracitricarpa is synonymous to the EU quarantine fungus P. citricarpa based on phylogenomic analyses.</title>
        <authorList>
            <consortium name="Lawrence Berkeley National Laboratory"/>
            <person name="Van Ingen-Buijs V.A."/>
            <person name="Van Westerhoven A.C."/>
            <person name="Haridas S."/>
            <person name="Skiadas P."/>
            <person name="Martin F."/>
            <person name="Groenewald J.Z."/>
            <person name="Crous P.W."/>
            <person name="Seidl M.F."/>
        </authorList>
    </citation>
    <scope>NUCLEOTIDE SEQUENCE [LARGE SCALE GENOMIC DNA]</scope>
    <source>
        <strain evidence="5 6">CBS 123371</strain>
    </source>
</reference>
<feature type="transmembrane region" description="Helical" evidence="3">
    <location>
        <begin position="1020"/>
        <end position="1046"/>
    </location>
</feature>
<evidence type="ECO:0000256" key="2">
    <source>
        <dbReference type="SAM" id="MobiDB-lite"/>
    </source>
</evidence>
<keyword evidence="3" id="KW-0812">Transmembrane</keyword>
<name>A0ABR1KEG2_9PEZI</name>
<feature type="repeat" description="TPR" evidence="1">
    <location>
        <begin position="577"/>
        <end position="610"/>
    </location>
</feature>
<dbReference type="SUPFAM" id="SSF48452">
    <property type="entry name" value="TPR-like"/>
    <property type="match status" value="2"/>
</dbReference>
<gene>
    <name evidence="5" type="ORF">IWZ03DRAFT_40058</name>
</gene>